<protein>
    <recommendedName>
        <fullName evidence="4">TraV family lipoprotein</fullName>
    </recommendedName>
</protein>
<evidence type="ECO:0000313" key="2">
    <source>
        <dbReference type="EMBL" id="KVV40861.1"/>
    </source>
</evidence>
<dbReference type="Proteomes" id="UP000062317">
    <property type="component" value="Unassembled WGS sequence"/>
</dbReference>
<keyword evidence="3" id="KW-1185">Reference proteome</keyword>
<dbReference type="InterPro" id="IPR014118">
    <property type="entry name" value="T4SS_TraV"/>
</dbReference>
<feature type="compositionally biased region" description="Low complexity" evidence="1">
    <location>
        <begin position="70"/>
        <end position="82"/>
    </location>
</feature>
<dbReference type="AlphaFoldDB" id="A0A106DR37"/>
<reference evidence="2 3" key="1">
    <citation type="submission" date="2015-11" db="EMBL/GenBank/DDBJ databases">
        <title>Expanding the genomic diversity of Burkholderia species for the development of highly accurate diagnostics.</title>
        <authorList>
            <person name="Sahl J."/>
            <person name="Keim P."/>
            <person name="Wagner D."/>
        </authorList>
    </citation>
    <scope>NUCLEOTIDE SEQUENCE [LARGE SCALE GENOMIC DNA]</scope>
    <source>
        <strain evidence="2 3">MSMB1301WGS</strain>
    </source>
</reference>
<evidence type="ECO:0000256" key="1">
    <source>
        <dbReference type="SAM" id="MobiDB-lite"/>
    </source>
</evidence>
<sequence>MPIRTPEKVIRVLVFAYRDAEDDLHDNAYFYTTVSGGAWRIDASRFNPKASFRQVYPLQADAPSTGGGQAATAPQGAGQPSAFTPKPAGASASDPTTPPAFPVDLPKITVN</sequence>
<accession>A0A106DR37</accession>
<evidence type="ECO:0000313" key="3">
    <source>
        <dbReference type="Proteomes" id="UP000062317"/>
    </source>
</evidence>
<gene>
    <name evidence="2" type="ORF">WT27_13110</name>
</gene>
<organism evidence="2 3">
    <name type="scientific">Burkholderia territorii</name>
    <dbReference type="NCBI Taxonomy" id="1503055"/>
    <lineage>
        <taxon>Bacteria</taxon>
        <taxon>Pseudomonadati</taxon>
        <taxon>Pseudomonadota</taxon>
        <taxon>Betaproteobacteria</taxon>
        <taxon>Burkholderiales</taxon>
        <taxon>Burkholderiaceae</taxon>
        <taxon>Burkholderia</taxon>
        <taxon>Burkholderia cepacia complex</taxon>
    </lineage>
</organism>
<comment type="caution">
    <text evidence="2">The sequence shown here is derived from an EMBL/GenBank/DDBJ whole genome shotgun (WGS) entry which is preliminary data.</text>
</comment>
<name>A0A106DR37_9BURK</name>
<dbReference type="EMBL" id="LPEQ01000113">
    <property type="protein sequence ID" value="KVV40861.1"/>
    <property type="molecule type" value="Genomic_DNA"/>
</dbReference>
<proteinExistence type="predicted"/>
<dbReference type="Pfam" id="PF09676">
    <property type="entry name" value="TraV"/>
    <property type="match status" value="1"/>
</dbReference>
<feature type="region of interest" description="Disordered" evidence="1">
    <location>
        <begin position="58"/>
        <end position="111"/>
    </location>
</feature>
<evidence type="ECO:0008006" key="4">
    <source>
        <dbReference type="Google" id="ProtNLM"/>
    </source>
</evidence>